<dbReference type="STRING" id="942150.IV64_GL001364"/>
<dbReference type="InterPro" id="IPR001667">
    <property type="entry name" value="DDH_dom"/>
</dbReference>
<gene>
    <name evidence="3" type="ORF">IV64_GL001364</name>
</gene>
<name>A0A0R2LZI5_9LACO</name>
<dbReference type="GO" id="GO:0003676">
    <property type="term" value="F:nucleic acid binding"/>
    <property type="evidence" value="ECO:0007669"/>
    <property type="project" value="InterPro"/>
</dbReference>
<dbReference type="SUPFAM" id="SSF64182">
    <property type="entry name" value="DHH phosphoesterases"/>
    <property type="match status" value="1"/>
</dbReference>
<feature type="domain" description="DHHA1" evidence="2">
    <location>
        <begin position="247"/>
        <end position="311"/>
    </location>
</feature>
<sequence>MTVQTEILTLIKQAKTIIIHRHQRPDPDAIGSQLGLADIIKTSFPDKKVLTPGKQYHGFDWLGQMDTVTEEDYKDALVMILDTANQPRVDGEFYQKGSTMIKIDHHPNDDAFGDVQWVDVDASSTSEMIYNWYAEVGSELKLTAEAARLLYAGIVGDTGRFLYPATQPSTMRAAAALMEAGADATAVNRIEDTITLPVARLSAYVYEHLTQLDSGAAYVILTNDLMDSFEIGDASTAGVVPLPGRIDTVQCWAIFVQQKEGDFRIRLRSKGPAINELAKNHGGGGHALASGAKAADQQEIETVVRELDQVASHYEKEV</sequence>
<dbReference type="Proteomes" id="UP000051783">
    <property type="component" value="Unassembled WGS sequence"/>
</dbReference>
<feature type="domain" description="DDH" evidence="1">
    <location>
        <begin position="17"/>
        <end position="154"/>
    </location>
</feature>
<dbReference type="InterPro" id="IPR051319">
    <property type="entry name" value="Oligoribo/pAp-PDE_c-di-AMP_PDE"/>
</dbReference>
<protein>
    <submittedName>
        <fullName evidence="3">Exopolyphosphatase-related protein</fullName>
    </submittedName>
</protein>
<evidence type="ECO:0000313" key="4">
    <source>
        <dbReference type="Proteomes" id="UP000051783"/>
    </source>
</evidence>
<dbReference type="PANTHER" id="PTHR47618">
    <property type="entry name" value="BIFUNCTIONAL OLIGORIBONUCLEASE AND PAP PHOSPHATASE NRNA"/>
    <property type="match status" value="1"/>
</dbReference>
<dbReference type="OrthoDB" id="9803668at2"/>
<dbReference type="AlphaFoldDB" id="A0A0R2LZI5"/>
<proteinExistence type="predicted"/>
<dbReference type="Pfam" id="PF01368">
    <property type="entry name" value="DHH"/>
    <property type="match status" value="1"/>
</dbReference>
<dbReference type="PANTHER" id="PTHR47618:SF1">
    <property type="entry name" value="BIFUNCTIONAL OLIGORIBONUCLEASE AND PAP PHOSPHATASE NRNA"/>
    <property type="match status" value="1"/>
</dbReference>
<dbReference type="PATRIC" id="fig|942150.3.peg.1407"/>
<dbReference type="InterPro" id="IPR003156">
    <property type="entry name" value="DHHA1_dom"/>
</dbReference>
<accession>A0A0R2LZI5</accession>
<comment type="caution">
    <text evidence="3">The sequence shown here is derived from an EMBL/GenBank/DDBJ whole genome shotgun (WGS) entry which is preliminary data.</text>
</comment>
<reference evidence="3 4" key="1">
    <citation type="journal article" date="2015" name="Genome Announc.">
        <title>Expanding the biotechnology potential of lactobacilli through comparative genomics of 213 strains and associated genera.</title>
        <authorList>
            <person name="Sun Z."/>
            <person name="Harris H.M."/>
            <person name="McCann A."/>
            <person name="Guo C."/>
            <person name="Argimon S."/>
            <person name="Zhang W."/>
            <person name="Yang X."/>
            <person name="Jeffery I.B."/>
            <person name="Cooney J.C."/>
            <person name="Kagawa T.F."/>
            <person name="Liu W."/>
            <person name="Song Y."/>
            <person name="Salvetti E."/>
            <person name="Wrobel A."/>
            <person name="Rasinkangas P."/>
            <person name="Parkhill J."/>
            <person name="Rea M.C."/>
            <person name="O'Sullivan O."/>
            <person name="Ritari J."/>
            <person name="Douillard F.P."/>
            <person name="Paul Ross R."/>
            <person name="Yang R."/>
            <person name="Briner A.E."/>
            <person name="Felis G.E."/>
            <person name="de Vos W.M."/>
            <person name="Barrangou R."/>
            <person name="Klaenhammer T.R."/>
            <person name="Caufield P.W."/>
            <person name="Cui Y."/>
            <person name="Zhang H."/>
            <person name="O'Toole P.W."/>
        </authorList>
    </citation>
    <scope>NUCLEOTIDE SEQUENCE [LARGE SCALE GENOMIC DNA]</scope>
    <source>
        <strain evidence="3 4">LMG 26013</strain>
    </source>
</reference>
<dbReference type="RefSeq" id="WP_057707625.1">
    <property type="nucleotide sequence ID" value="NZ_JQCL01000103.1"/>
</dbReference>
<dbReference type="EMBL" id="JQCL01000103">
    <property type="protein sequence ID" value="KRO07444.1"/>
    <property type="molecule type" value="Genomic_DNA"/>
</dbReference>
<dbReference type="Gene3D" id="3.90.1640.10">
    <property type="entry name" value="inorganic pyrophosphatase (n-terminal core)"/>
    <property type="match status" value="1"/>
</dbReference>
<organism evidence="3 4">
    <name type="scientific">Lactiplantibacillus xiangfangensis</name>
    <dbReference type="NCBI Taxonomy" id="942150"/>
    <lineage>
        <taxon>Bacteria</taxon>
        <taxon>Bacillati</taxon>
        <taxon>Bacillota</taxon>
        <taxon>Bacilli</taxon>
        <taxon>Lactobacillales</taxon>
        <taxon>Lactobacillaceae</taxon>
        <taxon>Lactiplantibacillus</taxon>
    </lineage>
</organism>
<dbReference type="Gene3D" id="3.10.310.30">
    <property type="match status" value="1"/>
</dbReference>
<dbReference type="InterPro" id="IPR038763">
    <property type="entry name" value="DHH_sf"/>
</dbReference>
<evidence type="ECO:0000259" key="1">
    <source>
        <dbReference type="Pfam" id="PF01368"/>
    </source>
</evidence>
<evidence type="ECO:0000313" key="3">
    <source>
        <dbReference type="EMBL" id="KRO07444.1"/>
    </source>
</evidence>
<keyword evidence="4" id="KW-1185">Reference proteome</keyword>
<evidence type="ECO:0000259" key="2">
    <source>
        <dbReference type="Pfam" id="PF02272"/>
    </source>
</evidence>
<dbReference type="Pfam" id="PF02272">
    <property type="entry name" value="DHHA1"/>
    <property type="match status" value="1"/>
</dbReference>